<dbReference type="Pfam" id="PF13545">
    <property type="entry name" value="HTH_Crp_2"/>
    <property type="match status" value="1"/>
</dbReference>
<dbReference type="EMBL" id="JBGEWD010000013">
    <property type="protein sequence ID" value="MEY8001131.1"/>
    <property type="molecule type" value="Genomic_DNA"/>
</dbReference>
<evidence type="ECO:0000259" key="1">
    <source>
        <dbReference type="Pfam" id="PF13545"/>
    </source>
</evidence>
<evidence type="ECO:0000313" key="3">
    <source>
        <dbReference type="Proteomes" id="UP001564657"/>
    </source>
</evidence>
<dbReference type="InterPro" id="IPR036390">
    <property type="entry name" value="WH_DNA-bd_sf"/>
</dbReference>
<protein>
    <submittedName>
        <fullName evidence="2">Helix-turn-helix domain-containing protein</fullName>
    </submittedName>
</protein>
<reference evidence="2 3" key="1">
    <citation type="submission" date="2024-08" db="EMBL/GenBank/DDBJ databases">
        <title>Clostridium lapicellarii sp. nov., and Clostridium renhuaiense sp. nov., two species isolated from the mud in a fermentation cellar used for producing sauce-flavour Chinese liquors.</title>
        <authorList>
            <person name="Yang F."/>
            <person name="Wang H."/>
            <person name="Chen L.Q."/>
            <person name="Zhou N."/>
            <person name="Lu J.J."/>
            <person name="Pu X.X."/>
            <person name="Wan B."/>
            <person name="Wang L."/>
            <person name="Liu S.J."/>
        </authorList>
    </citation>
    <scope>NUCLEOTIDE SEQUENCE [LARGE SCALE GENOMIC DNA]</scope>
    <source>
        <strain evidence="2 3">MT-5</strain>
    </source>
</reference>
<dbReference type="RefSeq" id="WP_369705025.1">
    <property type="nucleotide sequence ID" value="NZ_JBGEWD010000013.1"/>
</dbReference>
<dbReference type="SUPFAM" id="SSF46785">
    <property type="entry name" value="Winged helix' DNA-binding domain"/>
    <property type="match status" value="1"/>
</dbReference>
<keyword evidence="3" id="KW-1185">Reference proteome</keyword>
<proteinExistence type="predicted"/>
<accession>A0ABV4BQS5</accession>
<dbReference type="InterPro" id="IPR012318">
    <property type="entry name" value="HTH_CRP"/>
</dbReference>
<feature type="domain" description="HTH crp-type" evidence="1">
    <location>
        <begin position="18"/>
        <end position="77"/>
    </location>
</feature>
<name>A0ABV4BQS5_9CLOT</name>
<dbReference type="Gene3D" id="1.10.10.10">
    <property type="entry name" value="Winged helix-like DNA-binding domain superfamily/Winged helix DNA-binding domain"/>
    <property type="match status" value="1"/>
</dbReference>
<sequence length="86" mass="10012">MKNVEYFLNDKFIVLKMLYEHQMDINGTVVCPITQQELADISGFSKAKINSILNELIKNQYVQIYNNTKGRYVILDEAIKTIKKLL</sequence>
<evidence type="ECO:0000313" key="2">
    <source>
        <dbReference type="EMBL" id="MEY8001131.1"/>
    </source>
</evidence>
<gene>
    <name evidence="2" type="ORF">AB8U03_13195</name>
</gene>
<comment type="caution">
    <text evidence="2">The sequence shown here is derived from an EMBL/GenBank/DDBJ whole genome shotgun (WGS) entry which is preliminary data.</text>
</comment>
<dbReference type="Proteomes" id="UP001564657">
    <property type="component" value="Unassembled WGS sequence"/>
</dbReference>
<organism evidence="2 3">
    <name type="scientific">Clostridium moutaii</name>
    <dbReference type="NCBI Taxonomy" id="3240932"/>
    <lineage>
        <taxon>Bacteria</taxon>
        <taxon>Bacillati</taxon>
        <taxon>Bacillota</taxon>
        <taxon>Clostridia</taxon>
        <taxon>Eubacteriales</taxon>
        <taxon>Clostridiaceae</taxon>
        <taxon>Clostridium</taxon>
    </lineage>
</organism>
<dbReference type="InterPro" id="IPR036388">
    <property type="entry name" value="WH-like_DNA-bd_sf"/>
</dbReference>